<keyword evidence="4" id="KW-1185">Reference proteome</keyword>
<reference evidence="3 4" key="1">
    <citation type="submission" date="2024-01" db="EMBL/GenBank/DDBJ databases">
        <title>A telomere-to-telomere, gap-free genome of sweet tea (Lithocarpus litseifolius).</title>
        <authorList>
            <person name="Zhou J."/>
        </authorList>
    </citation>
    <scope>NUCLEOTIDE SEQUENCE [LARGE SCALE GENOMIC DNA]</scope>
    <source>
        <strain evidence="3">Zhou-2022a</strain>
        <tissue evidence="3">Leaf</tissue>
    </source>
</reference>
<evidence type="ECO:0000313" key="4">
    <source>
        <dbReference type="Proteomes" id="UP001459277"/>
    </source>
</evidence>
<name>A0AAW2DHL1_9ROSI</name>
<comment type="caution">
    <text evidence="3">The sequence shown here is derived from an EMBL/GenBank/DDBJ whole genome shotgun (WGS) entry which is preliminary data.</text>
</comment>
<evidence type="ECO:0000313" key="3">
    <source>
        <dbReference type="EMBL" id="KAL0010117.1"/>
    </source>
</evidence>
<sequence length="315" mass="35879">MPRKTRAHRTSDPSPSFETERFPSESNQVTYETLNLRRHIWAELRVVLDEVDPEVRRNFTHRGWLPLLEYEHSPPPATLIREFYSNLSIHVYDNDTLVKVWLRGVEYRITLRVVSDALGVPIVDHPVFPYEESPPLDDVLSYITGSSIQWGSDPRITSAELYELHYLFFRIACHSLWPISHVHTIPLERCVFLYALVTDAPISFPHLFLRSLNEVHRSSSTAHALFFLVFIHRILLFLGFNTHAAGTSSDPAVAAAADVPPPVDEVSDLRRTLDTVVTVQAAHGQLLVDILDELRALRVDLASSRHSPPPPFDDE</sequence>
<proteinExistence type="predicted"/>
<organism evidence="3 4">
    <name type="scientific">Lithocarpus litseifolius</name>
    <dbReference type="NCBI Taxonomy" id="425828"/>
    <lineage>
        <taxon>Eukaryota</taxon>
        <taxon>Viridiplantae</taxon>
        <taxon>Streptophyta</taxon>
        <taxon>Embryophyta</taxon>
        <taxon>Tracheophyta</taxon>
        <taxon>Spermatophyta</taxon>
        <taxon>Magnoliopsida</taxon>
        <taxon>eudicotyledons</taxon>
        <taxon>Gunneridae</taxon>
        <taxon>Pentapetalae</taxon>
        <taxon>rosids</taxon>
        <taxon>fabids</taxon>
        <taxon>Fagales</taxon>
        <taxon>Fagaceae</taxon>
        <taxon>Lithocarpus</taxon>
    </lineage>
</organism>
<dbReference type="Pfam" id="PF20167">
    <property type="entry name" value="Transposase_32"/>
    <property type="match status" value="1"/>
</dbReference>
<dbReference type="AlphaFoldDB" id="A0AAW2DHL1"/>
<dbReference type="InterPro" id="IPR046796">
    <property type="entry name" value="Transposase_32_dom"/>
</dbReference>
<evidence type="ECO:0000259" key="2">
    <source>
        <dbReference type="Pfam" id="PF20167"/>
    </source>
</evidence>
<gene>
    <name evidence="3" type="ORF">SO802_005225</name>
</gene>
<protein>
    <recommendedName>
        <fullName evidence="2">Putative plant transposon protein domain-containing protein</fullName>
    </recommendedName>
</protein>
<accession>A0AAW2DHL1</accession>
<dbReference type="EMBL" id="JAZDWU010000002">
    <property type="protein sequence ID" value="KAL0010117.1"/>
    <property type="molecule type" value="Genomic_DNA"/>
</dbReference>
<evidence type="ECO:0000256" key="1">
    <source>
        <dbReference type="SAM" id="MobiDB-lite"/>
    </source>
</evidence>
<feature type="domain" description="Putative plant transposon protein" evidence="2">
    <location>
        <begin position="61"/>
        <end position="235"/>
    </location>
</feature>
<dbReference type="Proteomes" id="UP001459277">
    <property type="component" value="Unassembled WGS sequence"/>
</dbReference>
<feature type="region of interest" description="Disordered" evidence="1">
    <location>
        <begin position="1"/>
        <end position="23"/>
    </location>
</feature>